<accession>Q5GW13</accession>
<evidence type="ECO:0000256" key="4">
    <source>
        <dbReference type="ARBA" id="ARBA00011233"/>
    </source>
</evidence>
<reference evidence="13 14" key="1">
    <citation type="journal article" date="2005" name="Nucleic Acids Res.">
        <title>The genome sequence of Xanthomonas oryzae pathovar oryzae KACC10331, the bacterial blight pathogen of rice.</title>
        <authorList>
            <person name="Lee B.M."/>
            <person name="Park Y.J."/>
            <person name="Park D.S."/>
            <person name="Kang H.W."/>
            <person name="Kim J.G."/>
            <person name="Song E.S."/>
            <person name="Park I.C."/>
            <person name="Yoon U.H."/>
            <person name="Hahn J.H."/>
            <person name="Koo B.S."/>
            <person name="Lee G.B."/>
            <person name="Kim H."/>
            <person name="Park H.S."/>
            <person name="Yoon K.O."/>
            <person name="Kim J.H."/>
            <person name="Jung C.H."/>
            <person name="Koh N.H."/>
            <person name="Seo J.S."/>
            <person name="Go S.J."/>
        </authorList>
    </citation>
    <scope>NUCLEOTIDE SEQUENCE [LARGE SCALE GENOMIC DNA]</scope>
    <source>
        <strain evidence="14">KACC10331 / KXO85</strain>
    </source>
</reference>
<dbReference type="Proteomes" id="UP000006735">
    <property type="component" value="Chromosome"/>
</dbReference>
<dbReference type="InterPro" id="IPR017938">
    <property type="entry name" value="Riboflavin_synthase-like_b-brl"/>
</dbReference>
<dbReference type="EMBL" id="AE013598">
    <property type="protein sequence ID" value="AAW77108.1"/>
    <property type="molecule type" value="Genomic_DNA"/>
</dbReference>
<sequence length="332" mass="35063">MAPGRAVKLPHAGSPVLTNVFRAGCDSPPAVGMRTHVSPRALRCDARRCMCRVPREGQQIRSDAGADGIVRMKEDGHCAALRLWARLFALPCGVFRSTSARNDYVHAPPAALRRGVPALHRSSPRAASGGALMFTGIIEGVGQLAARQPQGGDVRFTFATGTLPFESVQLGESIAVNGVCLTVVAFDAASFQADASTETLSLTTLGALPEGALLNLERAMRPIDRLGGHLVSGHVDGLGQVQSVHDDARAQRWRFAAPPAVLRYVAKKGSICVDGVSLTVNEVDEEGFEAALIPHTMANTAFAQTAVGATVNLEIDLVARYVERLLGTRGTA</sequence>
<dbReference type="KEGG" id="xoo:XOO3854"/>
<dbReference type="InterPro" id="IPR023366">
    <property type="entry name" value="ATP_synth_asu-like_sf"/>
</dbReference>
<dbReference type="Pfam" id="PF00677">
    <property type="entry name" value="Lum_binding"/>
    <property type="match status" value="2"/>
</dbReference>
<gene>
    <name evidence="13" type="primary">ribE</name>
    <name evidence="13" type="ordered locus">XOO3854</name>
</gene>
<dbReference type="InterPro" id="IPR026017">
    <property type="entry name" value="Lumazine-bd_dom"/>
</dbReference>
<dbReference type="Gene3D" id="2.40.30.20">
    <property type="match status" value="2"/>
</dbReference>
<dbReference type="EC" id="2.5.1.9" evidence="5 10"/>
<dbReference type="NCBIfam" id="NF006767">
    <property type="entry name" value="PRK09289.1"/>
    <property type="match status" value="1"/>
</dbReference>
<dbReference type="AlphaFoldDB" id="Q5GW13"/>
<dbReference type="CDD" id="cd00402">
    <property type="entry name" value="Riboflavin_synthase_like"/>
    <property type="match status" value="1"/>
</dbReference>
<evidence type="ECO:0000256" key="9">
    <source>
        <dbReference type="ARBA" id="ARBA00022737"/>
    </source>
</evidence>
<feature type="domain" description="Lumazine-binding" evidence="12">
    <location>
        <begin position="133"/>
        <end position="229"/>
    </location>
</feature>
<keyword evidence="9" id="KW-0677">Repeat</keyword>
<dbReference type="NCBIfam" id="TIGR00187">
    <property type="entry name" value="ribE"/>
    <property type="match status" value="1"/>
</dbReference>
<name>Q5GW13_XANOR</name>
<dbReference type="GO" id="GO:0004746">
    <property type="term" value="F:riboflavin synthase activity"/>
    <property type="evidence" value="ECO:0007669"/>
    <property type="project" value="UniProtKB-UniRule"/>
</dbReference>
<evidence type="ECO:0000256" key="6">
    <source>
        <dbReference type="ARBA" id="ARBA00013950"/>
    </source>
</evidence>
<feature type="domain" description="Lumazine-binding" evidence="12">
    <location>
        <begin position="230"/>
        <end position="326"/>
    </location>
</feature>
<dbReference type="FunFam" id="2.40.30.20:FF:000004">
    <property type="entry name" value="Riboflavin synthase, alpha subunit"/>
    <property type="match status" value="1"/>
</dbReference>
<evidence type="ECO:0000256" key="8">
    <source>
        <dbReference type="ARBA" id="ARBA00022679"/>
    </source>
</evidence>
<dbReference type="HOGENOM" id="CLU_034388_2_2_6"/>
<feature type="repeat" description="Lumazine-binding" evidence="11">
    <location>
        <begin position="133"/>
        <end position="229"/>
    </location>
</feature>
<protein>
    <recommendedName>
        <fullName evidence="6 10">Riboflavin synthase</fullName>
        <ecNumber evidence="5 10">2.5.1.9</ecNumber>
    </recommendedName>
</protein>
<evidence type="ECO:0000313" key="14">
    <source>
        <dbReference type="Proteomes" id="UP000006735"/>
    </source>
</evidence>
<evidence type="ECO:0000256" key="5">
    <source>
        <dbReference type="ARBA" id="ARBA00012827"/>
    </source>
</evidence>
<dbReference type="PROSITE" id="PS51177">
    <property type="entry name" value="LUMAZINE_BIND"/>
    <property type="match status" value="2"/>
</dbReference>
<evidence type="ECO:0000256" key="11">
    <source>
        <dbReference type="PROSITE-ProRule" id="PRU00524"/>
    </source>
</evidence>
<proteinExistence type="predicted"/>
<keyword evidence="14" id="KW-1185">Reference proteome</keyword>
<keyword evidence="8" id="KW-0808">Transferase</keyword>
<keyword evidence="7" id="KW-0686">Riboflavin biosynthesis</keyword>
<evidence type="ECO:0000313" key="13">
    <source>
        <dbReference type="EMBL" id="AAW77108.1"/>
    </source>
</evidence>
<comment type="subunit">
    <text evidence="4">Homotrimer.</text>
</comment>
<dbReference type="InterPro" id="IPR001783">
    <property type="entry name" value="Lumazine-bd"/>
</dbReference>
<evidence type="ECO:0000256" key="3">
    <source>
        <dbReference type="ARBA" id="ARBA00004887"/>
    </source>
</evidence>
<evidence type="ECO:0000256" key="10">
    <source>
        <dbReference type="NCBIfam" id="TIGR00187"/>
    </source>
</evidence>
<comment type="function">
    <text evidence="2">Catalyzes the dismutation of two molecules of 6,7-dimethyl-8-ribityllumazine, resulting in the formation of riboflavin and 5-amino-6-(D-ribitylamino)uracil.</text>
</comment>
<dbReference type="PANTHER" id="PTHR21098:SF12">
    <property type="entry name" value="RIBOFLAVIN SYNTHASE"/>
    <property type="match status" value="1"/>
</dbReference>
<evidence type="ECO:0000256" key="7">
    <source>
        <dbReference type="ARBA" id="ARBA00022619"/>
    </source>
</evidence>
<evidence type="ECO:0000259" key="12">
    <source>
        <dbReference type="PROSITE" id="PS51177"/>
    </source>
</evidence>
<dbReference type="NCBIfam" id="NF009566">
    <property type="entry name" value="PRK13020.1"/>
    <property type="match status" value="1"/>
</dbReference>
<dbReference type="GO" id="GO:0009231">
    <property type="term" value="P:riboflavin biosynthetic process"/>
    <property type="evidence" value="ECO:0007669"/>
    <property type="project" value="UniProtKB-KW"/>
</dbReference>
<evidence type="ECO:0000256" key="1">
    <source>
        <dbReference type="ARBA" id="ARBA00000968"/>
    </source>
</evidence>
<evidence type="ECO:0000256" key="2">
    <source>
        <dbReference type="ARBA" id="ARBA00002803"/>
    </source>
</evidence>
<dbReference type="FunFam" id="2.40.30.20:FF:000003">
    <property type="entry name" value="Riboflavin synthase, alpha subunit"/>
    <property type="match status" value="1"/>
</dbReference>
<dbReference type="PANTHER" id="PTHR21098">
    <property type="entry name" value="RIBOFLAVIN SYNTHASE ALPHA CHAIN"/>
    <property type="match status" value="1"/>
</dbReference>
<dbReference type="SUPFAM" id="SSF63380">
    <property type="entry name" value="Riboflavin synthase domain-like"/>
    <property type="match status" value="2"/>
</dbReference>
<organism evidence="13 14">
    <name type="scientific">Xanthomonas oryzae pv. oryzae (strain KACC10331 / KXO85)</name>
    <dbReference type="NCBI Taxonomy" id="291331"/>
    <lineage>
        <taxon>Bacteria</taxon>
        <taxon>Pseudomonadati</taxon>
        <taxon>Pseudomonadota</taxon>
        <taxon>Gammaproteobacteria</taxon>
        <taxon>Lysobacterales</taxon>
        <taxon>Lysobacteraceae</taxon>
        <taxon>Xanthomonas</taxon>
    </lineage>
</organism>
<comment type="catalytic activity">
    <reaction evidence="1">
        <text>2 6,7-dimethyl-8-(1-D-ribityl)lumazine + H(+) = 5-amino-6-(D-ribitylamino)uracil + riboflavin</text>
        <dbReference type="Rhea" id="RHEA:20772"/>
        <dbReference type="ChEBI" id="CHEBI:15378"/>
        <dbReference type="ChEBI" id="CHEBI:15934"/>
        <dbReference type="ChEBI" id="CHEBI:57986"/>
        <dbReference type="ChEBI" id="CHEBI:58201"/>
        <dbReference type="EC" id="2.5.1.9"/>
    </reaction>
</comment>
<dbReference type="STRING" id="291331.XOO3854"/>
<comment type="pathway">
    <text evidence="3">Cofactor biosynthesis; riboflavin biosynthesis; riboflavin from 2-hydroxy-3-oxobutyl phosphate and 5-amino-6-(D-ribitylamino)uracil: step 2/2.</text>
</comment>
<feature type="repeat" description="Lumazine-binding" evidence="11">
    <location>
        <begin position="230"/>
        <end position="326"/>
    </location>
</feature>